<keyword evidence="2" id="KW-1185">Reference proteome</keyword>
<evidence type="ECO:0008006" key="3">
    <source>
        <dbReference type="Google" id="ProtNLM"/>
    </source>
</evidence>
<dbReference type="Gene3D" id="2.40.230.20">
    <property type="entry name" value="Nucleoside-specific channel-forming protein, Tsx-like"/>
    <property type="match status" value="1"/>
</dbReference>
<proteinExistence type="predicted"/>
<dbReference type="InterPro" id="IPR036777">
    <property type="entry name" value="Channel_Tsx-like_sf"/>
</dbReference>
<reference evidence="2" key="1">
    <citation type="journal article" date="2019" name="Int. J. Syst. Evol. Microbiol.">
        <title>The Global Catalogue of Microorganisms (GCM) 10K type strain sequencing project: providing services to taxonomists for standard genome sequencing and annotation.</title>
        <authorList>
            <consortium name="The Broad Institute Genomics Platform"/>
            <consortium name="The Broad Institute Genome Sequencing Center for Infectious Disease"/>
            <person name="Wu L."/>
            <person name="Ma J."/>
        </authorList>
    </citation>
    <scope>NUCLEOTIDE SEQUENCE [LARGE SCALE GENOMIC DNA]</scope>
    <source>
        <strain evidence="2">CGMCC 4.1782</strain>
    </source>
</reference>
<dbReference type="SUPFAM" id="SSF111364">
    <property type="entry name" value="Tsx-like channel"/>
    <property type="match status" value="1"/>
</dbReference>
<comment type="caution">
    <text evidence="1">The sequence shown here is derived from an EMBL/GenBank/DDBJ whole genome shotgun (WGS) entry which is preliminary data.</text>
</comment>
<name>A0ABW5D2R6_9BACT</name>
<protein>
    <recommendedName>
        <fullName evidence="3">Nucleoside-specific outer membrane channel protein Tsx</fullName>
    </recommendedName>
</protein>
<dbReference type="RefSeq" id="WP_250430527.1">
    <property type="nucleotide sequence ID" value="NZ_JALPRR010000003.1"/>
</dbReference>
<dbReference type="Proteomes" id="UP001597374">
    <property type="component" value="Unassembled WGS sequence"/>
</dbReference>
<organism evidence="1 2">
    <name type="scientific">Pontibacter ruber</name>
    <dbReference type="NCBI Taxonomy" id="1343895"/>
    <lineage>
        <taxon>Bacteria</taxon>
        <taxon>Pseudomonadati</taxon>
        <taxon>Bacteroidota</taxon>
        <taxon>Cytophagia</taxon>
        <taxon>Cytophagales</taxon>
        <taxon>Hymenobacteraceae</taxon>
        <taxon>Pontibacter</taxon>
    </lineage>
</organism>
<dbReference type="EMBL" id="JBHUIM010000002">
    <property type="protein sequence ID" value="MFD2247555.1"/>
    <property type="molecule type" value="Genomic_DNA"/>
</dbReference>
<evidence type="ECO:0000313" key="1">
    <source>
        <dbReference type="EMBL" id="MFD2247555.1"/>
    </source>
</evidence>
<accession>A0ABW5D2R6</accession>
<gene>
    <name evidence="1" type="ORF">ACFSKP_14910</name>
</gene>
<sequence>MNLPDKQTTRPDTALQPERNLQAARWLFSLLLLGLLLVQPFQKVYAQVSYDGGSNVQLLYGRHLNQSEDLATITLEHFGSVGAFEQFGFGDLYNDVSLKSPNLYAEWYPKVSITRALGTEIASGPISDVLLGGGVNVLFGGNEDFFAYLAGPAVKFRIPGSGLLQLETYYYKETAGDFKGTYQITPSWDIPLPISERVRLRARGFADFIGDRGEGEKQFLTQPQLLLDLGNLWAKPNAVFFGSEWRYWHNVVGIDGVNESVLQANLLINI</sequence>
<evidence type="ECO:0000313" key="2">
    <source>
        <dbReference type="Proteomes" id="UP001597374"/>
    </source>
</evidence>